<comment type="caution">
    <text evidence="1">The sequence shown here is derived from an EMBL/GenBank/DDBJ whole genome shotgun (WGS) entry which is preliminary data.</text>
</comment>
<accession>A0A0A2JGC2</accession>
<sequence>MSRQIQVFVDYPISAASKWADSTGRTYSEVKTKFLKSDPSKVCGFGCFLAGNVRLEMSIDWDPQNGFHVDVQKGNQYRSFIKQGAGQKKGAAAGGGNVSVLDWRTAISDLNNWYTTGSEKHMVDALVSGQVICQN</sequence>
<reference evidence="1 2" key="1">
    <citation type="journal article" date="2015" name="Mol. Plant Microbe Interact.">
        <title>Genome, transcriptome, and functional analyses of Penicillium expansum provide new insights into secondary metabolism and pathogenicity.</title>
        <authorList>
            <person name="Ballester A.R."/>
            <person name="Marcet-Houben M."/>
            <person name="Levin E."/>
            <person name="Sela N."/>
            <person name="Selma-Lazaro C."/>
            <person name="Carmona L."/>
            <person name="Wisniewski M."/>
            <person name="Droby S."/>
            <person name="Gonzalez-Candelas L."/>
            <person name="Gabaldon T."/>
        </authorList>
    </citation>
    <scope>NUCLEOTIDE SEQUENCE [LARGE SCALE GENOMIC DNA]</scope>
    <source>
        <strain evidence="1 2">MD-8</strain>
    </source>
</reference>
<name>A0A0A2JGC2_PENEN</name>
<dbReference type="EMBL" id="JQFZ01000288">
    <property type="protein sequence ID" value="KGO51350.1"/>
    <property type="molecule type" value="Genomic_DNA"/>
</dbReference>
<dbReference type="GeneID" id="27673613"/>
<keyword evidence="2" id="KW-1185">Reference proteome</keyword>
<proteinExistence type="predicted"/>
<protein>
    <submittedName>
        <fullName evidence="1">Uncharacterized protein</fullName>
    </submittedName>
</protein>
<dbReference type="HOGENOM" id="CLU_1886465_0_0_1"/>
<evidence type="ECO:0000313" key="2">
    <source>
        <dbReference type="Proteomes" id="UP000030143"/>
    </source>
</evidence>
<dbReference type="AlphaFoldDB" id="A0A0A2JGC2"/>
<gene>
    <name evidence="1" type="ORF">PEX2_009170</name>
</gene>
<organism evidence="1 2">
    <name type="scientific">Penicillium expansum</name>
    <name type="common">Blue mold rot fungus</name>
    <dbReference type="NCBI Taxonomy" id="27334"/>
    <lineage>
        <taxon>Eukaryota</taxon>
        <taxon>Fungi</taxon>
        <taxon>Dikarya</taxon>
        <taxon>Ascomycota</taxon>
        <taxon>Pezizomycotina</taxon>
        <taxon>Eurotiomycetes</taxon>
        <taxon>Eurotiomycetidae</taxon>
        <taxon>Eurotiales</taxon>
        <taxon>Aspergillaceae</taxon>
        <taxon>Penicillium</taxon>
    </lineage>
</organism>
<dbReference type="VEuPathDB" id="FungiDB:PEXP_007850"/>
<dbReference type="RefSeq" id="XP_016594303.1">
    <property type="nucleotide sequence ID" value="XM_016738194.1"/>
</dbReference>
<dbReference type="OrthoDB" id="10416481at2759"/>
<dbReference type="Proteomes" id="UP000030143">
    <property type="component" value="Unassembled WGS sequence"/>
</dbReference>
<evidence type="ECO:0000313" key="1">
    <source>
        <dbReference type="EMBL" id="KGO51350.1"/>
    </source>
</evidence>